<evidence type="ECO:0000313" key="2">
    <source>
        <dbReference type="Proteomes" id="UP000264719"/>
    </source>
</evidence>
<dbReference type="NCBIfam" id="TIGR01409">
    <property type="entry name" value="TAT_signal_seq"/>
    <property type="match status" value="1"/>
</dbReference>
<dbReference type="EMBL" id="DMVW01000162">
    <property type="protein sequence ID" value="HAR53526.1"/>
    <property type="molecule type" value="Genomic_DNA"/>
</dbReference>
<evidence type="ECO:0008006" key="3">
    <source>
        <dbReference type="Google" id="ProtNLM"/>
    </source>
</evidence>
<sequence length="47" mass="5080">MISRRDFLQTSMAAAALLGTSGFGSWARLAAQQALSQDQLLEFDTFG</sequence>
<dbReference type="Pfam" id="PF10518">
    <property type="entry name" value="TAT_signal"/>
    <property type="match status" value="1"/>
</dbReference>
<dbReference type="InterPro" id="IPR006311">
    <property type="entry name" value="TAT_signal"/>
</dbReference>
<organism evidence="1 2">
    <name type="scientific">Roseovarius nubinhibens</name>
    <dbReference type="NCBI Taxonomy" id="314263"/>
    <lineage>
        <taxon>Bacteria</taxon>
        <taxon>Pseudomonadati</taxon>
        <taxon>Pseudomonadota</taxon>
        <taxon>Alphaproteobacteria</taxon>
        <taxon>Rhodobacterales</taxon>
        <taxon>Roseobacteraceae</taxon>
        <taxon>Roseovarius</taxon>
    </lineage>
</organism>
<accession>A0A348WG64</accession>
<protein>
    <recommendedName>
        <fullName evidence="3">Twin-arginine translocation signal domain-containing protein</fullName>
    </recommendedName>
</protein>
<comment type="caution">
    <text evidence="1">The sequence shown here is derived from an EMBL/GenBank/DDBJ whole genome shotgun (WGS) entry which is preliminary data.</text>
</comment>
<feature type="non-terminal residue" evidence="1">
    <location>
        <position position="47"/>
    </location>
</feature>
<dbReference type="PROSITE" id="PS51318">
    <property type="entry name" value="TAT"/>
    <property type="match status" value="1"/>
</dbReference>
<dbReference type="Proteomes" id="UP000264719">
    <property type="component" value="Unassembled WGS sequence"/>
</dbReference>
<dbReference type="AlphaFoldDB" id="A0A348WG64"/>
<evidence type="ECO:0000313" key="1">
    <source>
        <dbReference type="EMBL" id="HAR53526.1"/>
    </source>
</evidence>
<dbReference type="InterPro" id="IPR019546">
    <property type="entry name" value="TAT_signal_bac_arc"/>
</dbReference>
<gene>
    <name evidence="1" type="ORF">DCS45_16865</name>
</gene>
<name>A0A348WG64_9RHOB</name>
<proteinExistence type="predicted"/>
<reference evidence="1 2" key="1">
    <citation type="journal article" date="2018" name="Nat. Biotechnol.">
        <title>A standardized bacterial taxonomy based on genome phylogeny substantially revises the tree of life.</title>
        <authorList>
            <person name="Parks D.H."/>
            <person name="Chuvochina M."/>
            <person name="Waite D.W."/>
            <person name="Rinke C."/>
            <person name="Skarshewski A."/>
            <person name="Chaumeil P.A."/>
            <person name="Hugenholtz P."/>
        </authorList>
    </citation>
    <scope>NUCLEOTIDE SEQUENCE [LARGE SCALE GENOMIC DNA]</scope>
    <source>
        <strain evidence="1">UBA9169</strain>
    </source>
</reference>